<dbReference type="PANTHER" id="PTHR30204">
    <property type="entry name" value="REDOX-CYCLING DRUG-SENSING TRANSCRIPTIONAL ACTIVATOR SOXR"/>
    <property type="match status" value="1"/>
</dbReference>
<sequence length="143" mass="16003">MRVTELARAGGVTAETVRHYTREGLLRPQRDPRNGYQLYDEEALGRLRLIDCLRSLGVGLPEIKQILTWADQDSPPVVDRHTPLAEQGRHICMRIQELQAIARWLDSIGHDDGPEAPSLKQLIESLGSEQPAIVTDGPRIGHQ</sequence>
<dbReference type="InterPro" id="IPR009061">
    <property type="entry name" value="DNA-bd_dom_put_sf"/>
</dbReference>
<dbReference type="InterPro" id="IPR000551">
    <property type="entry name" value="MerR-type_HTH_dom"/>
</dbReference>
<proteinExistence type="predicted"/>
<dbReference type="SUPFAM" id="SSF46955">
    <property type="entry name" value="Putative DNA-binding domain"/>
    <property type="match status" value="1"/>
</dbReference>
<evidence type="ECO:0000256" key="2">
    <source>
        <dbReference type="ARBA" id="ARBA00023015"/>
    </source>
</evidence>
<dbReference type="InterPro" id="IPR047057">
    <property type="entry name" value="MerR_fam"/>
</dbReference>
<evidence type="ECO:0000313" key="7">
    <source>
        <dbReference type="Proteomes" id="UP000241895"/>
    </source>
</evidence>
<dbReference type="Pfam" id="PF13411">
    <property type="entry name" value="MerR_1"/>
    <property type="match status" value="1"/>
</dbReference>
<dbReference type="GO" id="GO:0003677">
    <property type="term" value="F:DNA binding"/>
    <property type="evidence" value="ECO:0007669"/>
    <property type="project" value="UniProtKB-KW"/>
</dbReference>
<accession>A0ABX5J160</accession>
<evidence type="ECO:0000259" key="5">
    <source>
        <dbReference type="PROSITE" id="PS50937"/>
    </source>
</evidence>
<name>A0ABX5J160_9GAMM</name>
<dbReference type="PANTHER" id="PTHR30204:SF69">
    <property type="entry name" value="MERR-FAMILY TRANSCRIPTIONAL REGULATOR"/>
    <property type="match status" value="1"/>
</dbReference>
<keyword evidence="2" id="KW-0805">Transcription regulation</keyword>
<dbReference type="SMART" id="SM00422">
    <property type="entry name" value="HTH_MERR"/>
    <property type="match status" value="1"/>
</dbReference>
<keyword evidence="7" id="KW-1185">Reference proteome</keyword>
<protein>
    <submittedName>
        <fullName evidence="6">MerR family DNA-binding transcriptional regulator</fullName>
    </submittedName>
</protein>
<feature type="domain" description="HTH merR-type" evidence="5">
    <location>
        <begin position="1"/>
        <end position="69"/>
    </location>
</feature>
<dbReference type="Proteomes" id="UP000241895">
    <property type="component" value="Unassembled WGS sequence"/>
</dbReference>
<evidence type="ECO:0000256" key="1">
    <source>
        <dbReference type="ARBA" id="ARBA00022491"/>
    </source>
</evidence>
<dbReference type="PRINTS" id="PR00040">
    <property type="entry name" value="HTHMERR"/>
</dbReference>
<gene>
    <name evidence="6" type="ORF">C6W88_07240</name>
</gene>
<keyword evidence="4" id="KW-0804">Transcription</keyword>
<dbReference type="RefSeq" id="WP_081919054.1">
    <property type="nucleotide sequence ID" value="NZ_CP197403.1"/>
</dbReference>
<reference evidence="6 7" key="1">
    <citation type="submission" date="2018-03" db="EMBL/GenBank/DDBJ databases">
        <authorList>
            <person name="Zhou J."/>
            <person name="Li X."/>
            <person name="Xue M."/>
            <person name="Yin J."/>
        </authorList>
    </citation>
    <scope>NUCLEOTIDE SEQUENCE [LARGE SCALE GENOMIC DNA]</scope>
    <source>
        <strain evidence="6 7">SYSU ZJ2214</strain>
    </source>
</reference>
<evidence type="ECO:0000256" key="3">
    <source>
        <dbReference type="ARBA" id="ARBA00023125"/>
    </source>
</evidence>
<keyword evidence="1" id="KW-0678">Repressor</keyword>
<dbReference type="PROSITE" id="PS50937">
    <property type="entry name" value="HTH_MERR_2"/>
    <property type="match status" value="1"/>
</dbReference>
<comment type="caution">
    <text evidence="6">The sequence shown here is derived from an EMBL/GenBank/DDBJ whole genome shotgun (WGS) entry which is preliminary data.</text>
</comment>
<evidence type="ECO:0000313" key="6">
    <source>
        <dbReference type="EMBL" id="PTL95137.1"/>
    </source>
</evidence>
<dbReference type="Gene3D" id="1.10.1660.10">
    <property type="match status" value="1"/>
</dbReference>
<dbReference type="EMBL" id="PXNS01000004">
    <property type="protein sequence ID" value="PTL95137.1"/>
    <property type="molecule type" value="Genomic_DNA"/>
</dbReference>
<evidence type="ECO:0000256" key="4">
    <source>
        <dbReference type="ARBA" id="ARBA00023163"/>
    </source>
</evidence>
<organism evidence="6 7">
    <name type="scientific">Halomonas litopenaei</name>
    <dbReference type="NCBI Taxonomy" id="2109328"/>
    <lineage>
        <taxon>Bacteria</taxon>
        <taxon>Pseudomonadati</taxon>
        <taxon>Pseudomonadota</taxon>
        <taxon>Gammaproteobacteria</taxon>
        <taxon>Oceanospirillales</taxon>
        <taxon>Halomonadaceae</taxon>
        <taxon>Halomonas</taxon>
    </lineage>
</organism>
<keyword evidence="3 6" id="KW-0238">DNA-binding</keyword>